<dbReference type="GO" id="GO:0016787">
    <property type="term" value="F:hydrolase activity"/>
    <property type="evidence" value="ECO:0007669"/>
    <property type="project" value="UniProtKB-KW"/>
</dbReference>
<accession>A0A318JVW4</accession>
<dbReference type="SFLD" id="SFLDS00003">
    <property type="entry name" value="Haloacid_Dehalogenase"/>
    <property type="match status" value="1"/>
</dbReference>
<comment type="cofactor">
    <cofactor evidence="1">
        <name>Mg(2+)</name>
        <dbReference type="ChEBI" id="CHEBI:18420"/>
    </cofactor>
</comment>
<keyword evidence="4" id="KW-0460">Magnesium</keyword>
<evidence type="ECO:0000256" key="2">
    <source>
        <dbReference type="ARBA" id="ARBA00006171"/>
    </source>
</evidence>
<keyword evidence="3" id="KW-0479">Metal-binding</keyword>
<dbReference type="GO" id="GO:0046872">
    <property type="term" value="F:metal ion binding"/>
    <property type="evidence" value="ECO:0007669"/>
    <property type="project" value="UniProtKB-KW"/>
</dbReference>
<dbReference type="PANTHER" id="PTHR46193">
    <property type="entry name" value="6-PHOSPHOGLUCONATE PHOSPHATASE"/>
    <property type="match status" value="1"/>
</dbReference>
<keyword evidence="5" id="KW-0378">Hydrolase</keyword>
<comment type="caution">
    <text evidence="5">The sequence shown here is derived from an EMBL/GenBank/DDBJ whole genome shotgun (WGS) entry which is preliminary data.</text>
</comment>
<dbReference type="PANTHER" id="PTHR46193:SF10">
    <property type="entry name" value="6-PHOSPHOGLUCONATE PHOSPHATASE"/>
    <property type="match status" value="1"/>
</dbReference>
<dbReference type="CDD" id="cd07526">
    <property type="entry name" value="HAD_BPGM_like"/>
    <property type="match status" value="1"/>
</dbReference>
<dbReference type="AlphaFoldDB" id="A0A318JVW4"/>
<dbReference type="SFLD" id="SFLDG01135">
    <property type="entry name" value="C1.5.6:_HAD__Beta-PGM__Phospha"/>
    <property type="match status" value="1"/>
</dbReference>
<protein>
    <submittedName>
        <fullName evidence="5">HAD superfamily hydrolase (TIGR01509 family)</fullName>
    </submittedName>
</protein>
<gene>
    <name evidence="5" type="ORF">DFR42_10267</name>
</gene>
<dbReference type="InterPro" id="IPR051600">
    <property type="entry name" value="Beta-PGM-like"/>
</dbReference>
<dbReference type="OrthoDB" id="9800058at2"/>
<evidence type="ECO:0000256" key="3">
    <source>
        <dbReference type="ARBA" id="ARBA00022723"/>
    </source>
</evidence>
<proteinExistence type="inferred from homology"/>
<dbReference type="SUPFAM" id="SSF56784">
    <property type="entry name" value="HAD-like"/>
    <property type="match status" value="1"/>
</dbReference>
<dbReference type="Gene3D" id="1.10.150.240">
    <property type="entry name" value="Putative phosphatase, domain 2"/>
    <property type="match status" value="1"/>
</dbReference>
<dbReference type="InterPro" id="IPR036412">
    <property type="entry name" value="HAD-like_sf"/>
</dbReference>
<evidence type="ECO:0000256" key="1">
    <source>
        <dbReference type="ARBA" id="ARBA00001946"/>
    </source>
</evidence>
<evidence type="ECO:0000313" key="6">
    <source>
        <dbReference type="Proteomes" id="UP000247792"/>
    </source>
</evidence>
<dbReference type="InterPro" id="IPR023198">
    <property type="entry name" value="PGP-like_dom2"/>
</dbReference>
<dbReference type="Gene3D" id="3.40.50.1000">
    <property type="entry name" value="HAD superfamily/HAD-like"/>
    <property type="match status" value="1"/>
</dbReference>
<dbReference type="Proteomes" id="UP000247792">
    <property type="component" value="Unassembled WGS sequence"/>
</dbReference>
<reference evidence="5 6" key="1">
    <citation type="submission" date="2018-05" db="EMBL/GenBank/DDBJ databases">
        <title>Genomic Encyclopedia of Type Strains, Phase IV (KMG-IV): sequencing the most valuable type-strain genomes for metagenomic binning, comparative biology and taxonomic classification.</title>
        <authorList>
            <person name="Goeker M."/>
        </authorList>
    </citation>
    <scope>NUCLEOTIDE SEQUENCE [LARGE SCALE GENOMIC DNA]</scope>
    <source>
        <strain evidence="5 6">DSM 19792</strain>
    </source>
</reference>
<dbReference type="NCBIfam" id="TIGR01509">
    <property type="entry name" value="HAD-SF-IA-v3"/>
    <property type="match status" value="1"/>
</dbReference>
<sequence length="220" mass="24217">MNSPLRKANCLIFDCDGTLVNSEGLCNLGLQKELQHYGVQADLADLTQRFRGRKLADICSALSQQYGLELDEDFIHSYRRTVALLFDASLQAFPGVIEVLQQLDLPMCVASAGPPHKIRKALSLTGLSRFFGERIYSSYDISSWKPAPDLFLHAARQMGFAPADCIVIEDSEIGIQAAIAAGMQACWFGAAAQVATYPQVPRFSSMYELPCLLQCSQTFP</sequence>
<comment type="similarity">
    <text evidence="2">Belongs to the HAD-like hydrolase superfamily. CbbY/CbbZ/Gph/YieH family.</text>
</comment>
<dbReference type="InterPro" id="IPR006439">
    <property type="entry name" value="HAD-SF_hydro_IA"/>
</dbReference>
<keyword evidence="6" id="KW-1185">Reference proteome</keyword>
<dbReference type="RefSeq" id="WP_110254349.1">
    <property type="nucleotide sequence ID" value="NZ_QJKB01000002.1"/>
</dbReference>
<dbReference type="SFLD" id="SFLDG01129">
    <property type="entry name" value="C1.5:_HAD__Beta-PGM__Phosphata"/>
    <property type="match status" value="1"/>
</dbReference>
<name>A0A318JVW4_9BURK</name>
<organism evidence="5 6">
    <name type="scientific">Undibacterium pigrum</name>
    <dbReference type="NCBI Taxonomy" id="401470"/>
    <lineage>
        <taxon>Bacteria</taxon>
        <taxon>Pseudomonadati</taxon>
        <taxon>Pseudomonadota</taxon>
        <taxon>Betaproteobacteria</taxon>
        <taxon>Burkholderiales</taxon>
        <taxon>Oxalobacteraceae</taxon>
        <taxon>Undibacterium</taxon>
    </lineage>
</organism>
<evidence type="ECO:0000313" key="5">
    <source>
        <dbReference type="EMBL" id="PXX44855.1"/>
    </source>
</evidence>
<dbReference type="EMBL" id="QJKB01000002">
    <property type="protein sequence ID" value="PXX44855.1"/>
    <property type="molecule type" value="Genomic_DNA"/>
</dbReference>
<evidence type="ECO:0000256" key="4">
    <source>
        <dbReference type="ARBA" id="ARBA00022842"/>
    </source>
</evidence>
<dbReference type="Pfam" id="PF00702">
    <property type="entry name" value="Hydrolase"/>
    <property type="match status" value="1"/>
</dbReference>
<dbReference type="InterPro" id="IPR023214">
    <property type="entry name" value="HAD_sf"/>
</dbReference>